<evidence type="ECO:0000313" key="1">
    <source>
        <dbReference type="EnsemblPlants" id="Bo9g171760.1"/>
    </source>
</evidence>
<proteinExistence type="predicted"/>
<protein>
    <submittedName>
        <fullName evidence="1">Uncharacterized protein</fullName>
    </submittedName>
</protein>
<keyword evidence="2" id="KW-1185">Reference proteome</keyword>
<dbReference type="Proteomes" id="UP000032141">
    <property type="component" value="Chromosome C9"/>
</dbReference>
<reference evidence="1 2" key="1">
    <citation type="journal article" date="2014" name="Genome Biol.">
        <title>Transcriptome and methylome profiling reveals relics of genome dominance in the mesopolyploid Brassica oleracea.</title>
        <authorList>
            <person name="Parkin I.A."/>
            <person name="Koh C."/>
            <person name="Tang H."/>
            <person name="Robinson S.J."/>
            <person name="Kagale S."/>
            <person name="Clarke W.E."/>
            <person name="Town C.D."/>
            <person name="Nixon J."/>
            <person name="Krishnakumar V."/>
            <person name="Bidwell S.L."/>
            <person name="Denoeud F."/>
            <person name="Belcram H."/>
            <person name="Links M.G."/>
            <person name="Just J."/>
            <person name="Clarke C."/>
            <person name="Bender T."/>
            <person name="Huebert T."/>
            <person name="Mason A.S."/>
            <person name="Pires J.C."/>
            <person name="Barker G."/>
            <person name="Moore J."/>
            <person name="Walley P.G."/>
            <person name="Manoli S."/>
            <person name="Batley J."/>
            <person name="Edwards D."/>
            <person name="Nelson M.N."/>
            <person name="Wang X."/>
            <person name="Paterson A.H."/>
            <person name="King G."/>
            <person name="Bancroft I."/>
            <person name="Chalhoub B."/>
            <person name="Sharpe A.G."/>
        </authorList>
    </citation>
    <scope>NUCLEOTIDE SEQUENCE</scope>
    <source>
        <strain evidence="1 2">cv. TO1000</strain>
    </source>
</reference>
<name>A0A0D3EGD0_BRAOL</name>
<evidence type="ECO:0000313" key="2">
    <source>
        <dbReference type="Proteomes" id="UP000032141"/>
    </source>
</evidence>
<dbReference type="OMA" id="IECSVAW"/>
<reference evidence="1" key="2">
    <citation type="submission" date="2015-03" db="UniProtKB">
        <authorList>
            <consortium name="EnsemblPlants"/>
        </authorList>
    </citation>
    <scope>IDENTIFICATION</scope>
</reference>
<sequence length="115" mass="13126">MLTQFSCPQSISSTKYLVHKSLLHNFDVHNSLIHNSLYHTTCVYVFGMCFGSGLNLSEVIECSVAWSVDRSRWSWKKKKKALEVTNVPSWLLKKRSLTHRPQCLQAVVTTVTTIV</sequence>
<accession>A0A0D3EGD0</accession>
<dbReference type="Gramene" id="Bo9g171760.1">
    <property type="protein sequence ID" value="Bo9g171760.1"/>
    <property type="gene ID" value="Bo9g171760"/>
</dbReference>
<dbReference type="HOGENOM" id="CLU_2112300_0_0_1"/>
<organism evidence="1 2">
    <name type="scientific">Brassica oleracea var. oleracea</name>
    <dbReference type="NCBI Taxonomy" id="109376"/>
    <lineage>
        <taxon>Eukaryota</taxon>
        <taxon>Viridiplantae</taxon>
        <taxon>Streptophyta</taxon>
        <taxon>Embryophyta</taxon>
        <taxon>Tracheophyta</taxon>
        <taxon>Spermatophyta</taxon>
        <taxon>Magnoliopsida</taxon>
        <taxon>eudicotyledons</taxon>
        <taxon>Gunneridae</taxon>
        <taxon>Pentapetalae</taxon>
        <taxon>rosids</taxon>
        <taxon>malvids</taxon>
        <taxon>Brassicales</taxon>
        <taxon>Brassicaceae</taxon>
        <taxon>Brassiceae</taxon>
        <taxon>Brassica</taxon>
    </lineage>
</organism>
<dbReference type="AlphaFoldDB" id="A0A0D3EGD0"/>
<dbReference type="EnsemblPlants" id="Bo9g171760.1">
    <property type="protein sequence ID" value="Bo9g171760.1"/>
    <property type="gene ID" value="Bo9g171760"/>
</dbReference>